<sequence length="163" mass="17603">MLDNCEHVINGVADLVHTLVTLAPNLCVLTTSRAALNLSSEAAYPLPQLSLATTVELFEQRARAVRPDADLPSAEVTHLCRRLDGLPLAVELAAARVRVMSVADVCRRLDDRFALLRGGASRVPSRQHRCAACPSSGGSALRAGWRLPYRPRTGSFTPRPPCP</sequence>
<reference evidence="1 2" key="1">
    <citation type="journal article" date="2019" name="Int. J. Syst. Evol. Microbiol.">
        <title>The Global Catalogue of Microorganisms (GCM) 10K type strain sequencing project: providing services to taxonomists for standard genome sequencing and annotation.</title>
        <authorList>
            <consortium name="The Broad Institute Genomics Platform"/>
            <consortium name="The Broad Institute Genome Sequencing Center for Infectious Disease"/>
            <person name="Wu L."/>
            <person name="Ma J."/>
        </authorList>
    </citation>
    <scope>NUCLEOTIDE SEQUENCE [LARGE SCALE GENOMIC DNA]</scope>
    <source>
        <strain evidence="1 2">JCM 15313</strain>
    </source>
</reference>
<dbReference type="InterPro" id="IPR027417">
    <property type="entry name" value="P-loop_NTPase"/>
</dbReference>
<organism evidence="1 2">
    <name type="scientific">Nocardiopsis rhodophaea</name>
    <dbReference type="NCBI Taxonomy" id="280238"/>
    <lineage>
        <taxon>Bacteria</taxon>
        <taxon>Bacillati</taxon>
        <taxon>Actinomycetota</taxon>
        <taxon>Actinomycetes</taxon>
        <taxon>Streptosporangiales</taxon>
        <taxon>Nocardiopsidaceae</taxon>
        <taxon>Nocardiopsis</taxon>
    </lineage>
</organism>
<dbReference type="Proteomes" id="UP001501585">
    <property type="component" value="Unassembled WGS sequence"/>
</dbReference>
<proteinExistence type="predicted"/>
<dbReference type="PANTHER" id="PTHR47691">
    <property type="entry name" value="REGULATOR-RELATED"/>
    <property type="match status" value="1"/>
</dbReference>
<name>A0ABN2T216_9ACTN</name>
<dbReference type="EMBL" id="BAAAPC010000009">
    <property type="protein sequence ID" value="GAA1996336.1"/>
    <property type="molecule type" value="Genomic_DNA"/>
</dbReference>
<comment type="caution">
    <text evidence="1">The sequence shown here is derived from an EMBL/GenBank/DDBJ whole genome shotgun (WGS) entry which is preliminary data.</text>
</comment>
<evidence type="ECO:0000313" key="2">
    <source>
        <dbReference type="Proteomes" id="UP001501585"/>
    </source>
</evidence>
<dbReference type="SUPFAM" id="SSF52540">
    <property type="entry name" value="P-loop containing nucleoside triphosphate hydrolases"/>
    <property type="match status" value="1"/>
</dbReference>
<protein>
    <submittedName>
        <fullName evidence="1">Uncharacterized protein</fullName>
    </submittedName>
</protein>
<evidence type="ECO:0000313" key="1">
    <source>
        <dbReference type="EMBL" id="GAA1996336.1"/>
    </source>
</evidence>
<dbReference type="PANTHER" id="PTHR47691:SF3">
    <property type="entry name" value="HTH-TYPE TRANSCRIPTIONAL REGULATOR RV0890C-RELATED"/>
    <property type="match status" value="1"/>
</dbReference>
<keyword evidence="2" id="KW-1185">Reference proteome</keyword>
<gene>
    <name evidence="1" type="ORF">GCM10009799_23740</name>
</gene>
<accession>A0ABN2T216</accession>